<keyword evidence="5" id="KW-0804">Transcription</keyword>
<feature type="domain" description="RNA polymerase sigma-70 region 2" evidence="6">
    <location>
        <begin position="25"/>
        <end position="91"/>
    </location>
</feature>
<dbReference type="Pfam" id="PF04542">
    <property type="entry name" value="Sigma70_r2"/>
    <property type="match status" value="1"/>
</dbReference>
<dbReference type="InterPro" id="IPR013324">
    <property type="entry name" value="RNA_pol_sigma_r3/r4-like"/>
</dbReference>
<dbReference type="InterPro" id="IPR013325">
    <property type="entry name" value="RNA_pol_sigma_r2"/>
</dbReference>
<evidence type="ECO:0000256" key="3">
    <source>
        <dbReference type="ARBA" id="ARBA00023082"/>
    </source>
</evidence>
<evidence type="ECO:0000313" key="10">
    <source>
        <dbReference type="Proteomes" id="UP000288943"/>
    </source>
</evidence>
<dbReference type="Proteomes" id="UP001527202">
    <property type="component" value="Unassembled WGS sequence"/>
</dbReference>
<dbReference type="EMBL" id="JAMDMJ010000042">
    <property type="protein sequence ID" value="MCY9599422.1"/>
    <property type="molecule type" value="Genomic_DNA"/>
</dbReference>
<dbReference type="CDD" id="cd06171">
    <property type="entry name" value="Sigma70_r4"/>
    <property type="match status" value="1"/>
</dbReference>
<keyword evidence="11" id="KW-1185">Reference proteome</keyword>
<keyword evidence="4" id="KW-0238">DNA-binding</keyword>
<dbReference type="Proteomes" id="UP000288943">
    <property type="component" value="Chromosome"/>
</dbReference>
<protein>
    <submittedName>
        <fullName evidence="8 9">RNA polymerase sigma factor</fullName>
    </submittedName>
</protein>
<dbReference type="EMBL" id="CP026520">
    <property type="protein sequence ID" value="QAV20825.1"/>
    <property type="molecule type" value="Genomic_DNA"/>
</dbReference>
<keyword evidence="3" id="KW-0731">Sigma factor</keyword>
<evidence type="ECO:0000259" key="6">
    <source>
        <dbReference type="Pfam" id="PF04542"/>
    </source>
</evidence>
<gene>
    <name evidence="8" type="ORF">M5X16_27130</name>
    <name evidence="9" type="ORF">PC41400_25325</name>
</gene>
<dbReference type="OrthoDB" id="2657224at2"/>
<keyword evidence="2" id="KW-0805">Transcription regulation</keyword>
<evidence type="ECO:0000256" key="4">
    <source>
        <dbReference type="ARBA" id="ARBA00023125"/>
    </source>
</evidence>
<organism evidence="9 10">
    <name type="scientific">Paenibacillus chitinolyticus</name>
    <dbReference type="NCBI Taxonomy" id="79263"/>
    <lineage>
        <taxon>Bacteria</taxon>
        <taxon>Bacillati</taxon>
        <taxon>Bacillota</taxon>
        <taxon>Bacilli</taxon>
        <taxon>Bacillales</taxon>
        <taxon>Paenibacillaceae</taxon>
        <taxon>Paenibacillus</taxon>
    </lineage>
</organism>
<comment type="similarity">
    <text evidence="1">Belongs to the sigma-70 factor family. ECF subfamily.</text>
</comment>
<dbReference type="InterPro" id="IPR036388">
    <property type="entry name" value="WH-like_DNA-bd_sf"/>
</dbReference>
<evidence type="ECO:0000313" key="11">
    <source>
        <dbReference type="Proteomes" id="UP001527202"/>
    </source>
</evidence>
<evidence type="ECO:0000256" key="2">
    <source>
        <dbReference type="ARBA" id="ARBA00023015"/>
    </source>
</evidence>
<dbReference type="KEGG" id="pchi:PC41400_25325"/>
<evidence type="ECO:0000313" key="9">
    <source>
        <dbReference type="EMBL" id="QAV20825.1"/>
    </source>
</evidence>
<dbReference type="SUPFAM" id="SSF88946">
    <property type="entry name" value="Sigma2 domain of RNA polymerase sigma factors"/>
    <property type="match status" value="1"/>
</dbReference>
<sequence length="193" mass="23221">MSKYMIHLFTSNYFHLDKSLQEKIYKEFHVMVYPTIYFILQDHNLVEDIIQESFLRAIDKAPQLKETEKYEGWLKKLTRNVTLNYLQKHKRNRNELDSEITLTLRETAPAYEAGSTPLEKEVELKIMQEAINHYVNQLSPAYRQILAMKVVHNMSYKEMAEEMNVTEGVIRQRLYRAREAIRQMLLEEWDFLR</sequence>
<dbReference type="AlphaFoldDB" id="A0A410X2I9"/>
<dbReference type="InterPro" id="IPR007627">
    <property type="entry name" value="RNA_pol_sigma70_r2"/>
</dbReference>
<dbReference type="RefSeq" id="WP_009676277.1">
    <property type="nucleotide sequence ID" value="NZ_BQWH01000032.1"/>
</dbReference>
<dbReference type="SUPFAM" id="SSF88659">
    <property type="entry name" value="Sigma3 and sigma4 domains of RNA polymerase sigma factors"/>
    <property type="match status" value="1"/>
</dbReference>
<evidence type="ECO:0000259" key="7">
    <source>
        <dbReference type="Pfam" id="PF08281"/>
    </source>
</evidence>
<dbReference type="Gene3D" id="1.10.1740.10">
    <property type="match status" value="1"/>
</dbReference>
<evidence type="ECO:0000256" key="1">
    <source>
        <dbReference type="ARBA" id="ARBA00010641"/>
    </source>
</evidence>
<accession>A0A410X2I9</accession>
<dbReference type="GO" id="GO:0003677">
    <property type="term" value="F:DNA binding"/>
    <property type="evidence" value="ECO:0007669"/>
    <property type="project" value="UniProtKB-KW"/>
</dbReference>
<dbReference type="InterPro" id="IPR013249">
    <property type="entry name" value="RNA_pol_sigma70_r4_t2"/>
</dbReference>
<reference evidence="8 11" key="2">
    <citation type="submission" date="2022-05" db="EMBL/GenBank/DDBJ databases">
        <title>Genome Sequencing of Bee-Associated Microbes.</title>
        <authorList>
            <person name="Dunlap C."/>
        </authorList>
    </citation>
    <scope>NUCLEOTIDE SEQUENCE [LARGE SCALE GENOMIC DNA]</scope>
    <source>
        <strain evidence="8 11">NRRL B-23120</strain>
    </source>
</reference>
<dbReference type="PANTHER" id="PTHR43133">
    <property type="entry name" value="RNA POLYMERASE ECF-TYPE SIGMA FACTO"/>
    <property type="match status" value="1"/>
</dbReference>
<dbReference type="GeneID" id="95378116"/>
<dbReference type="Pfam" id="PF08281">
    <property type="entry name" value="Sigma70_r4_2"/>
    <property type="match status" value="1"/>
</dbReference>
<reference evidence="9 10" key="1">
    <citation type="submission" date="2018-01" db="EMBL/GenBank/DDBJ databases">
        <title>The whole genome sequencing and assembly of Paenibacillus chitinolyticus KCCM 41400 strain.</title>
        <authorList>
            <person name="Kim J.-Y."/>
            <person name="Park M.-K."/>
            <person name="Lee Y.-J."/>
            <person name="Yi H."/>
            <person name="Bahn Y.-S."/>
            <person name="Kim J.F."/>
            <person name="Lee D.-W."/>
        </authorList>
    </citation>
    <scope>NUCLEOTIDE SEQUENCE [LARGE SCALE GENOMIC DNA]</scope>
    <source>
        <strain evidence="9 10">KCCM 41400</strain>
    </source>
</reference>
<evidence type="ECO:0000313" key="8">
    <source>
        <dbReference type="EMBL" id="MCY9599422.1"/>
    </source>
</evidence>
<evidence type="ECO:0000256" key="5">
    <source>
        <dbReference type="ARBA" id="ARBA00023163"/>
    </source>
</evidence>
<proteinExistence type="inferred from homology"/>
<dbReference type="PANTHER" id="PTHR43133:SF8">
    <property type="entry name" value="RNA POLYMERASE SIGMA FACTOR HI_1459-RELATED"/>
    <property type="match status" value="1"/>
</dbReference>
<dbReference type="Gene3D" id="1.10.10.10">
    <property type="entry name" value="Winged helix-like DNA-binding domain superfamily/Winged helix DNA-binding domain"/>
    <property type="match status" value="1"/>
</dbReference>
<dbReference type="InterPro" id="IPR039425">
    <property type="entry name" value="RNA_pol_sigma-70-like"/>
</dbReference>
<name>A0A410X2I9_9BACL</name>
<dbReference type="GO" id="GO:0016987">
    <property type="term" value="F:sigma factor activity"/>
    <property type="evidence" value="ECO:0007669"/>
    <property type="project" value="UniProtKB-KW"/>
</dbReference>
<dbReference type="GO" id="GO:0006352">
    <property type="term" value="P:DNA-templated transcription initiation"/>
    <property type="evidence" value="ECO:0007669"/>
    <property type="project" value="InterPro"/>
</dbReference>
<dbReference type="NCBIfam" id="TIGR02937">
    <property type="entry name" value="sigma70-ECF"/>
    <property type="match status" value="1"/>
</dbReference>
<dbReference type="InterPro" id="IPR014284">
    <property type="entry name" value="RNA_pol_sigma-70_dom"/>
</dbReference>
<feature type="domain" description="RNA polymerase sigma factor 70 region 4 type 2" evidence="7">
    <location>
        <begin position="129"/>
        <end position="180"/>
    </location>
</feature>